<dbReference type="GO" id="GO:0042956">
    <property type="term" value="P:maltodextrin transmembrane transport"/>
    <property type="evidence" value="ECO:0007669"/>
    <property type="project" value="TreeGrafter"/>
</dbReference>
<organism evidence="5 6">
    <name type="scientific">Corynebacterium choanae</name>
    <dbReference type="NCBI Taxonomy" id="1862358"/>
    <lineage>
        <taxon>Bacteria</taxon>
        <taxon>Bacillati</taxon>
        <taxon>Actinomycetota</taxon>
        <taxon>Actinomycetes</taxon>
        <taxon>Mycobacteriales</taxon>
        <taxon>Corynebacteriaceae</taxon>
        <taxon>Corynebacterium</taxon>
    </lineage>
</organism>
<dbReference type="InterPro" id="IPR006059">
    <property type="entry name" value="SBP"/>
</dbReference>
<dbReference type="PROSITE" id="PS51257">
    <property type="entry name" value="PROKAR_LIPOPROTEIN"/>
    <property type="match status" value="1"/>
</dbReference>
<dbReference type="GO" id="GO:1901982">
    <property type="term" value="F:maltose binding"/>
    <property type="evidence" value="ECO:0007669"/>
    <property type="project" value="TreeGrafter"/>
</dbReference>
<dbReference type="GO" id="GO:0015768">
    <property type="term" value="P:maltose transport"/>
    <property type="evidence" value="ECO:0007669"/>
    <property type="project" value="TreeGrafter"/>
</dbReference>
<accession>A0A3G6J3T3</accession>
<reference evidence="5 6" key="1">
    <citation type="submission" date="2018-11" db="EMBL/GenBank/DDBJ databases">
        <authorList>
            <person name="Kleinhagauer T."/>
            <person name="Glaeser S.P."/>
            <person name="Spergser J."/>
            <person name="Ruckert C."/>
            <person name="Kaempfer P."/>
            <person name="Busse H.-J."/>
        </authorList>
    </citation>
    <scope>NUCLEOTIDE SEQUENCE [LARGE SCALE GENOMIC DNA]</scope>
    <source>
        <strain evidence="5 6">200CH</strain>
    </source>
</reference>
<protein>
    <submittedName>
        <fullName evidence="5">Multiple sugar-binding protein</fullName>
    </submittedName>
</protein>
<evidence type="ECO:0000256" key="4">
    <source>
        <dbReference type="SAM" id="SignalP"/>
    </source>
</evidence>
<feature type="signal peptide" evidence="4">
    <location>
        <begin position="1"/>
        <end position="24"/>
    </location>
</feature>
<evidence type="ECO:0000256" key="1">
    <source>
        <dbReference type="ARBA" id="ARBA00008520"/>
    </source>
</evidence>
<evidence type="ECO:0000313" key="5">
    <source>
        <dbReference type="EMBL" id="AZA12589.1"/>
    </source>
</evidence>
<name>A0A3G6J3T3_9CORY</name>
<gene>
    <name evidence="5" type="primary">msmE1</name>
    <name evidence="5" type="ORF">CCHOA_00800</name>
</gene>
<evidence type="ECO:0000256" key="3">
    <source>
        <dbReference type="ARBA" id="ARBA00022729"/>
    </source>
</evidence>
<dbReference type="PANTHER" id="PTHR30061">
    <property type="entry name" value="MALTOSE-BINDING PERIPLASMIC PROTEIN"/>
    <property type="match status" value="1"/>
</dbReference>
<evidence type="ECO:0000313" key="6">
    <source>
        <dbReference type="Proteomes" id="UP000269019"/>
    </source>
</evidence>
<dbReference type="SUPFAM" id="SSF53850">
    <property type="entry name" value="Periplasmic binding protein-like II"/>
    <property type="match status" value="1"/>
</dbReference>
<feature type="chain" id="PRO_5039041209" evidence="4">
    <location>
        <begin position="25"/>
        <end position="445"/>
    </location>
</feature>
<dbReference type="KEGG" id="ccho:CCHOA_00800"/>
<dbReference type="GO" id="GO:0055052">
    <property type="term" value="C:ATP-binding cassette (ABC) transporter complex, substrate-binding subunit-containing"/>
    <property type="evidence" value="ECO:0007669"/>
    <property type="project" value="TreeGrafter"/>
</dbReference>
<dbReference type="EMBL" id="CP033896">
    <property type="protein sequence ID" value="AZA12589.1"/>
    <property type="molecule type" value="Genomic_DNA"/>
</dbReference>
<sequence length="445" mass="47055" precursor="true">MNTLSTKRLVSLLSVAALSTVGLAACGSDDTAKDAVDTASSTVSSAASEAAPSGDAVAIEYWHRLPDKDGMIKVAEAADEFNAANPDIQVKTVKFEGDATASYDKISAAIKAGNAPCLAQASYDGLPAMLMRGELMDVTDLAKEYQDHYGAGPWGQVTLGGKTYGLPQDTGPLVYYYDKDAFDELGITAPTTWDEYWSNAEKAQAAGKYTSAFFKDEAGDWYAALNAAYGAQWFDIDGDAWAVDVNGPTSQKVADAWQTSINSGTTLVADRWGDPAPTDTALKEGTLIGYIGAAWEAAFNLDPLGKEEANWQVAQMPEQQSGPWGGSALVVLKGCEAPEAALKFADWYNTNLKAMASQGLVPAAKGKVETPEAIKKLYGGQDVMAELTKAADNANPRWLYSPTWPTVKETLIDNAGSGMPLQANIDAAQAEAITSLEGAGLQVKK</sequence>
<proteinExistence type="inferred from homology"/>
<evidence type="ECO:0000256" key="2">
    <source>
        <dbReference type="ARBA" id="ARBA00022448"/>
    </source>
</evidence>
<keyword evidence="6" id="KW-1185">Reference proteome</keyword>
<dbReference type="Pfam" id="PF01547">
    <property type="entry name" value="SBP_bac_1"/>
    <property type="match status" value="1"/>
</dbReference>
<dbReference type="AlphaFoldDB" id="A0A3G6J3T3"/>
<dbReference type="Gene3D" id="3.40.190.10">
    <property type="entry name" value="Periplasmic binding protein-like II"/>
    <property type="match status" value="1"/>
</dbReference>
<dbReference type="OrthoDB" id="2510110at2"/>
<keyword evidence="3 4" id="KW-0732">Signal</keyword>
<dbReference type="PANTHER" id="PTHR30061:SF50">
    <property type="entry name" value="MALTOSE_MALTODEXTRIN-BINDING PERIPLASMIC PROTEIN"/>
    <property type="match status" value="1"/>
</dbReference>
<dbReference type="Proteomes" id="UP000269019">
    <property type="component" value="Chromosome"/>
</dbReference>
<comment type="similarity">
    <text evidence="1">Belongs to the bacterial solute-binding protein 1 family.</text>
</comment>
<keyword evidence="2" id="KW-0813">Transport</keyword>
<dbReference type="RefSeq" id="WP_123925772.1">
    <property type="nucleotide sequence ID" value="NZ_CP033896.1"/>
</dbReference>